<sequence length="168" mass="19156">MYIGLISDTHGVFDAPLEDFLKPVDEIWHAGDFGGLETAQKIASFKPLKGVYGNCDGQDVRLDYPHHQLFDRCGMKVLMIHIGGYPGRYDPRARALIDEFHPDIFVCGHSHILRVMNDHKRSMMVINPGAAGIYGFHLVRTALRFHIDGGRIHDMEVWEMDKVRRKAE</sequence>
<feature type="domain" description="Calcineurin-like phosphoesterase" evidence="3">
    <location>
        <begin position="1"/>
        <end position="148"/>
    </location>
</feature>
<dbReference type="EC" id="3.1.4.-" evidence="2"/>
<evidence type="ECO:0000313" key="4">
    <source>
        <dbReference type="EMBL" id="MBO8454528.1"/>
    </source>
</evidence>
<dbReference type="GO" id="GO:0016787">
    <property type="term" value="F:hydrolase activity"/>
    <property type="evidence" value="ECO:0007669"/>
    <property type="project" value="UniProtKB-UniRule"/>
</dbReference>
<dbReference type="EMBL" id="JADIMJ010000112">
    <property type="protein sequence ID" value="MBO8454528.1"/>
    <property type="molecule type" value="Genomic_DNA"/>
</dbReference>
<comment type="caution">
    <text evidence="4">The sequence shown here is derived from an EMBL/GenBank/DDBJ whole genome shotgun (WGS) entry which is preliminary data.</text>
</comment>
<name>A0A940DNT0_9BACT</name>
<evidence type="ECO:0000256" key="1">
    <source>
        <dbReference type="ARBA" id="ARBA00008950"/>
    </source>
</evidence>
<evidence type="ECO:0000313" key="5">
    <source>
        <dbReference type="Proteomes" id="UP000771749"/>
    </source>
</evidence>
<dbReference type="Gene3D" id="3.60.21.10">
    <property type="match status" value="1"/>
</dbReference>
<protein>
    <recommendedName>
        <fullName evidence="2">Phosphoesterase</fullName>
        <ecNumber evidence="2">3.1.4.-</ecNumber>
    </recommendedName>
</protein>
<reference evidence="4" key="1">
    <citation type="submission" date="2020-10" db="EMBL/GenBank/DDBJ databases">
        <authorList>
            <person name="Gilroy R."/>
        </authorList>
    </citation>
    <scope>NUCLEOTIDE SEQUENCE</scope>
    <source>
        <strain evidence="4">F1-3629</strain>
    </source>
</reference>
<dbReference type="InterPro" id="IPR000979">
    <property type="entry name" value="Phosphodiesterase_MJ0936/Vps29"/>
</dbReference>
<dbReference type="Proteomes" id="UP000771749">
    <property type="component" value="Unassembled WGS sequence"/>
</dbReference>
<accession>A0A940DNT0</accession>
<evidence type="ECO:0000259" key="3">
    <source>
        <dbReference type="Pfam" id="PF12850"/>
    </source>
</evidence>
<dbReference type="NCBIfam" id="TIGR00040">
    <property type="entry name" value="yfcE"/>
    <property type="match status" value="1"/>
</dbReference>
<dbReference type="AlphaFoldDB" id="A0A940DNT0"/>
<dbReference type="SUPFAM" id="SSF56300">
    <property type="entry name" value="Metallo-dependent phosphatases"/>
    <property type="match status" value="1"/>
</dbReference>
<evidence type="ECO:0000256" key="2">
    <source>
        <dbReference type="RuleBase" id="RU362039"/>
    </source>
</evidence>
<dbReference type="Pfam" id="PF12850">
    <property type="entry name" value="Metallophos_2"/>
    <property type="match status" value="1"/>
</dbReference>
<comment type="similarity">
    <text evidence="1 2">Belongs to the metallophosphoesterase superfamily. YfcE family.</text>
</comment>
<proteinExistence type="inferred from homology"/>
<gene>
    <name evidence="4" type="ORF">IAC07_07400</name>
</gene>
<organism evidence="4 5">
    <name type="scientific">Candidatus Cryptobacteroides gallistercoris</name>
    <dbReference type="NCBI Taxonomy" id="2840765"/>
    <lineage>
        <taxon>Bacteria</taxon>
        <taxon>Pseudomonadati</taxon>
        <taxon>Bacteroidota</taxon>
        <taxon>Bacteroidia</taxon>
        <taxon>Bacteroidales</taxon>
        <taxon>Candidatus Cryptobacteroides</taxon>
    </lineage>
</organism>
<dbReference type="InterPro" id="IPR029052">
    <property type="entry name" value="Metallo-depent_PP-like"/>
</dbReference>
<comment type="cofactor">
    <cofactor evidence="2">
        <name>a divalent metal cation</name>
        <dbReference type="ChEBI" id="CHEBI:60240"/>
    </cofactor>
</comment>
<dbReference type="InterPro" id="IPR024654">
    <property type="entry name" value="Calcineurin-like_PHP_lpxH"/>
</dbReference>
<keyword evidence="2" id="KW-0479">Metal-binding</keyword>
<reference evidence="4" key="2">
    <citation type="journal article" date="2021" name="PeerJ">
        <title>Extensive microbial diversity within the chicken gut microbiome revealed by metagenomics and culture.</title>
        <authorList>
            <person name="Gilroy R."/>
            <person name="Ravi A."/>
            <person name="Getino M."/>
            <person name="Pursley I."/>
            <person name="Horton D.L."/>
            <person name="Alikhan N.F."/>
            <person name="Baker D."/>
            <person name="Gharbi K."/>
            <person name="Hall N."/>
            <person name="Watson M."/>
            <person name="Adriaenssens E.M."/>
            <person name="Foster-Nyarko E."/>
            <person name="Jarju S."/>
            <person name="Secka A."/>
            <person name="Antonio M."/>
            <person name="Oren A."/>
            <person name="Chaudhuri R.R."/>
            <person name="La Ragione R."/>
            <person name="Hildebrand F."/>
            <person name="Pallen M.J."/>
        </authorList>
    </citation>
    <scope>NUCLEOTIDE SEQUENCE</scope>
    <source>
        <strain evidence="4">F1-3629</strain>
    </source>
</reference>
<dbReference type="GO" id="GO:0046872">
    <property type="term" value="F:metal ion binding"/>
    <property type="evidence" value="ECO:0007669"/>
    <property type="project" value="UniProtKB-KW"/>
</dbReference>